<accession>A0A5B8URM8</accession>
<dbReference type="EMBL" id="CP042436">
    <property type="protein sequence ID" value="QEC61508.1"/>
    <property type="molecule type" value="Genomic_DNA"/>
</dbReference>
<evidence type="ECO:0000313" key="1">
    <source>
        <dbReference type="EMBL" id="QEC61508.1"/>
    </source>
</evidence>
<organism evidence="1 2">
    <name type="scientific">Mucilaginibacter ginsenosidivorans</name>
    <dbReference type="NCBI Taxonomy" id="398053"/>
    <lineage>
        <taxon>Bacteria</taxon>
        <taxon>Pseudomonadati</taxon>
        <taxon>Bacteroidota</taxon>
        <taxon>Sphingobacteriia</taxon>
        <taxon>Sphingobacteriales</taxon>
        <taxon>Sphingobacteriaceae</taxon>
        <taxon>Mucilaginibacter</taxon>
    </lineage>
</organism>
<keyword evidence="2" id="KW-1185">Reference proteome</keyword>
<proteinExistence type="predicted"/>
<sequence>MEFKINAVKRLEFDSVLCDILNQINTIENLVNYEYRDEALTVVVNDNLVRKMNPDQLSLLLKVK</sequence>
<gene>
    <name evidence="1" type="ORF">FRZ54_02550</name>
</gene>
<dbReference type="AlphaFoldDB" id="A0A5B8URM8"/>
<evidence type="ECO:0000313" key="2">
    <source>
        <dbReference type="Proteomes" id="UP000321479"/>
    </source>
</evidence>
<dbReference type="Proteomes" id="UP000321479">
    <property type="component" value="Chromosome"/>
</dbReference>
<reference evidence="1 2" key="1">
    <citation type="journal article" date="2017" name="Curr. Microbiol.">
        <title>Mucilaginibacter ginsenosidivorans sp. nov., Isolated from Soil of Ginseng Field.</title>
        <authorList>
            <person name="Kim M.M."/>
            <person name="Siddiqi M.Z."/>
            <person name="Im W.T."/>
        </authorList>
    </citation>
    <scope>NUCLEOTIDE SEQUENCE [LARGE SCALE GENOMIC DNA]</scope>
    <source>
        <strain evidence="1 2">Gsoil 3017</strain>
    </source>
</reference>
<protein>
    <submittedName>
        <fullName evidence="1">Uncharacterized protein</fullName>
    </submittedName>
</protein>
<name>A0A5B8URM8_9SPHI</name>
<dbReference type="KEGG" id="mgin:FRZ54_02550"/>
<dbReference type="RefSeq" id="WP_147030085.1">
    <property type="nucleotide sequence ID" value="NZ_CP042436.1"/>
</dbReference>